<dbReference type="Gene3D" id="3.60.21.10">
    <property type="match status" value="1"/>
</dbReference>
<dbReference type="SUPFAM" id="SSF56300">
    <property type="entry name" value="Metallo-dependent phosphatases"/>
    <property type="match status" value="1"/>
</dbReference>
<dbReference type="Proteomes" id="UP000580654">
    <property type="component" value="Unassembled WGS sequence"/>
</dbReference>
<sequence length="167" mass="18236">MPSWFTADTHFGHGALRALLRRPYDSTAAMDAGLVAAWNEAVGPDDEVWHLGDFAVGHRDPAGLLAALHGVKHLIWGNNDPSAIRALPGWASSQPYAELEREGRALVLCHYPFRSWNGQGKGAWNLHGHSHGRLKPLPRQFDVGVDPRGYRPVRLSDLRPAKGGADG</sequence>
<name>A0A840YKD7_9PROT</name>
<keyword evidence="2" id="KW-1185">Reference proteome</keyword>
<dbReference type="AlphaFoldDB" id="A0A840YKD7"/>
<reference evidence="1 2" key="1">
    <citation type="submission" date="2020-08" db="EMBL/GenBank/DDBJ databases">
        <title>Genomic Encyclopedia of Type Strains, Phase IV (KMG-IV): sequencing the most valuable type-strain genomes for metagenomic binning, comparative biology and taxonomic classification.</title>
        <authorList>
            <person name="Goeker M."/>
        </authorList>
    </citation>
    <scope>NUCLEOTIDE SEQUENCE [LARGE SCALE GENOMIC DNA]</scope>
    <source>
        <strain evidence="1 2">DSM 25622</strain>
    </source>
</reference>
<dbReference type="EMBL" id="JACIJD010000013">
    <property type="protein sequence ID" value="MBB5694903.1"/>
    <property type="molecule type" value="Genomic_DNA"/>
</dbReference>
<dbReference type="InterPro" id="IPR029052">
    <property type="entry name" value="Metallo-depent_PP-like"/>
</dbReference>
<dbReference type="RefSeq" id="WP_184519795.1">
    <property type="nucleotide sequence ID" value="NZ_JACIJD010000013.1"/>
</dbReference>
<evidence type="ECO:0000313" key="1">
    <source>
        <dbReference type="EMBL" id="MBB5694903.1"/>
    </source>
</evidence>
<organism evidence="1 2">
    <name type="scientific">Muricoccus pecuniae</name>
    <dbReference type="NCBI Taxonomy" id="693023"/>
    <lineage>
        <taxon>Bacteria</taxon>
        <taxon>Pseudomonadati</taxon>
        <taxon>Pseudomonadota</taxon>
        <taxon>Alphaproteobacteria</taxon>
        <taxon>Acetobacterales</taxon>
        <taxon>Roseomonadaceae</taxon>
        <taxon>Muricoccus</taxon>
    </lineage>
</organism>
<protein>
    <submittedName>
        <fullName evidence="1">Calcineurin-like phosphoesterase family protein</fullName>
    </submittedName>
</protein>
<evidence type="ECO:0000313" key="2">
    <source>
        <dbReference type="Proteomes" id="UP000580654"/>
    </source>
</evidence>
<gene>
    <name evidence="1" type="ORF">FHS87_002956</name>
</gene>
<accession>A0A840YKD7</accession>
<proteinExistence type="predicted"/>
<comment type="caution">
    <text evidence="1">The sequence shown here is derived from an EMBL/GenBank/DDBJ whole genome shotgun (WGS) entry which is preliminary data.</text>
</comment>